<keyword evidence="3" id="KW-1185">Reference proteome</keyword>
<dbReference type="Proteomes" id="UP001164116">
    <property type="component" value="Chromosome"/>
</dbReference>
<dbReference type="Pfam" id="PF03538">
    <property type="entry name" value="VRP1"/>
    <property type="match status" value="2"/>
</dbReference>
<dbReference type="RefSeq" id="WP_266246227.1">
    <property type="nucleotide sequence ID" value="NZ_CP112866.1"/>
</dbReference>
<keyword evidence="1" id="KW-0843">Virulence</keyword>
<evidence type="ECO:0000313" key="3">
    <source>
        <dbReference type="Proteomes" id="UP001164116"/>
    </source>
</evidence>
<organism evidence="2 3">
    <name type="scientific">Pseudomonas quebecensis</name>
    <dbReference type="NCBI Taxonomy" id="2995174"/>
    <lineage>
        <taxon>Bacteria</taxon>
        <taxon>Pseudomonadati</taxon>
        <taxon>Pseudomonadota</taxon>
        <taxon>Gammaproteobacteria</taxon>
        <taxon>Pseudomonadales</taxon>
        <taxon>Pseudomonadaceae</taxon>
        <taxon>Pseudomonas</taxon>
    </lineage>
</organism>
<evidence type="ECO:0000313" key="2">
    <source>
        <dbReference type="EMBL" id="UZW20177.1"/>
    </source>
</evidence>
<evidence type="ECO:0000256" key="1">
    <source>
        <dbReference type="ARBA" id="ARBA00023026"/>
    </source>
</evidence>
<accession>A0ABY6QLI0</accession>
<reference evidence="2" key="1">
    <citation type="submission" date="2022-11" db="EMBL/GenBank/DDBJ databases">
        <title>Taxonomic description of a new Pseudomonas species.</title>
        <authorList>
            <person name="Tambong J.T."/>
        </authorList>
    </citation>
    <scope>NUCLEOTIDE SEQUENCE</scope>
    <source>
        <strain evidence="2">S1Bt42</strain>
    </source>
</reference>
<sequence>MLTSSSPLLARLVERPVPPGEGKVDFCTALHQLGITSVFDIVRLPRADFIGRLGRCNDDDGAQAYDTALAYATQLQWLHDLQPDHSVSAPARDKRALASGITGQPETDWANACAPDALAALDSPVAYLRTLFLFALQLEKNGTGTQDKIPLGQRRPDLETLLIDHDSTFTERPLLTLVDELLRRQITLHHPGQHLNRLLSTRHYPLALPYHHHHAQVRLGLAGTGYSLGELNYRISRRLPFDAAGIAGYATVRARNADVHCLMNELNPGQHTLLLQPPMGGSTLFETCFGQAVDPVTRQAGPPPTLQALLDATAMDTARLQALLAQERFAPYASPSARHGSLPTYGARYINGGGQRPLTLTGNAAQLLNASDEHFDRLQRMIRLQQGFDLPFAELDTLLVSAMACEQPANTQLRIRHATLRALGVYRYLARRYTLTPLEFGAWLDRLPLQASAPAQPLFDQVFNRTTVGAHALALDEQPFDAATRQQLCAALQLNDTPQTLQLLIDASPTPVLRNLATYTALYRQAHIARTFGLSVWHCKQLADLLGPSTWTTLTRPTLHVEGHGSADFLDVLMQLDWAVTWLNDSHTSVPQLRQRLLLEADTDNPALARWVELLQRPPYELPSTRQLAALSLPQPGAADNLAAIEWAGVLAQALGPAPDLSLPWQPTLALAHAIDALTLSRTPTEDAALKRQASEILVPWLQRLADQSLRLCIQRLLDNPVPAPYSRELTLYYNQHLNTLKQPVVLKHLILLAPDITTLLALPVNGASLRQWLLNPHWLDSHLTPSTPLELNLGTLYLLQRFKDCCDTCGLTQERLLAFFQAANHHDAQAADERLSHWLGWSETELRVLTDTLPAGRVTTMDQLDWVMRCRQACAVTRLSSQTLLDASELTSASDFNQWKAVGEAVIAARH</sequence>
<dbReference type="InterPro" id="IPR018003">
    <property type="entry name" value="Insecticidal_toxin/plasmid_vir"/>
</dbReference>
<gene>
    <name evidence="2" type="ORF">OSC50_07475</name>
</gene>
<dbReference type="EMBL" id="CP112866">
    <property type="protein sequence ID" value="UZW20177.1"/>
    <property type="molecule type" value="Genomic_DNA"/>
</dbReference>
<protein>
    <submittedName>
        <fullName evidence="2">Tc toxin subunit A</fullName>
    </submittedName>
</protein>
<proteinExistence type="predicted"/>
<name>A0ABY6QLI0_9PSED</name>